<dbReference type="PANTHER" id="PTHR21398">
    <property type="entry name" value="AGAP007094-PA"/>
    <property type="match status" value="1"/>
</dbReference>
<evidence type="ECO:0000313" key="2">
    <source>
        <dbReference type="Proteomes" id="UP001153620"/>
    </source>
</evidence>
<reference evidence="1" key="1">
    <citation type="submission" date="2022-01" db="EMBL/GenBank/DDBJ databases">
        <authorList>
            <person name="King R."/>
        </authorList>
    </citation>
    <scope>NUCLEOTIDE SEQUENCE</scope>
</reference>
<dbReference type="PANTHER" id="PTHR21398:SF21">
    <property type="entry name" value="AGAP004005-PA"/>
    <property type="match status" value="1"/>
</dbReference>
<keyword evidence="2" id="KW-1185">Reference proteome</keyword>
<dbReference type="OrthoDB" id="8186940at2759"/>
<sequence>MLNTFMNHEYSNKFIAGIGTPIDISPESMTVGYVLKAQYFLPYNESHLYPTRFEKRDIVDDHRRFMTYDTTKSGIDEYSDENESLNDNARWSIYQILSLQLQKSFKVDGMKCIQKYICEATQSSFSYKSGLLGEILHILLVPSTTTLERNDYTYAEDIGRKNINCQRAFATCELPLLNYFSSLL</sequence>
<dbReference type="Proteomes" id="UP001153620">
    <property type="component" value="Chromosome 2"/>
</dbReference>
<organism evidence="1 2">
    <name type="scientific">Chironomus riparius</name>
    <dbReference type="NCBI Taxonomy" id="315576"/>
    <lineage>
        <taxon>Eukaryota</taxon>
        <taxon>Metazoa</taxon>
        <taxon>Ecdysozoa</taxon>
        <taxon>Arthropoda</taxon>
        <taxon>Hexapoda</taxon>
        <taxon>Insecta</taxon>
        <taxon>Pterygota</taxon>
        <taxon>Neoptera</taxon>
        <taxon>Endopterygota</taxon>
        <taxon>Diptera</taxon>
        <taxon>Nematocera</taxon>
        <taxon>Chironomoidea</taxon>
        <taxon>Chironomidae</taxon>
        <taxon>Chironominae</taxon>
        <taxon>Chironomus</taxon>
    </lineage>
</organism>
<dbReference type="InterPro" id="IPR006631">
    <property type="entry name" value="DM4_12"/>
</dbReference>
<name>A0A9N9RYY0_9DIPT</name>
<dbReference type="EMBL" id="OU895878">
    <property type="protein sequence ID" value="CAG9806015.1"/>
    <property type="molecule type" value="Genomic_DNA"/>
</dbReference>
<protein>
    <submittedName>
        <fullName evidence="1">Uncharacterized protein</fullName>
    </submittedName>
</protein>
<evidence type="ECO:0000313" key="1">
    <source>
        <dbReference type="EMBL" id="CAG9806015.1"/>
    </source>
</evidence>
<accession>A0A9N9RYY0</accession>
<gene>
    <name evidence="1" type="ORF">CHIRRI_LOCUS8880</name>
</gene>
<dbReference type="AlphaFoldDB" id="A0A9N9RYY0"/>
<reference evidence="1" key="2">
    <citation type="submission" date="2022-10" db="EMBL/GenBank/DDBJ databases">
        <authorList>
            <consortium name="ENA_rothamsted_submissions"/>
            <consortium name="culmorum"/>
            <person name="King R."/>
        </authorList>
    </citation>
    <scope>NUCLEOTIDE SEQUENCE</scope>
</reference>
<dbReference type="Pfam" id="PF07841">
    <property type="entry name" value="DM4_12"/>
    <property type="match status" value="1"/>
</dbReference>
<dbReference type="SMART" id="SM00718">
    <property type="entry name" value="DM4_12"/>
    <property type="match status" value="1"/>
</dbReference>
<proteinExistence type="predicted"/>